<keyword evidence="6 7" id="KW-0472">Membrane</keyword>
<feature type="transmembrane region" description="Helical" evidence="7">
    <location>
        <begin position="126"/>
        <end position="148"/>
    </location>
</feature>
<feature type="transmembrane region" description="Helical" evidence="7">
    <location>
        <begin position="199"/>
        <end position="222"/>
    </location>
</feature>
<dbReference type="RefSeq" id="NP_059382.1">
    <property type="nucleotide sequence ID" value="NC_000887.3"/>
</dbReference>
<evidence type="ECO:0000256" key="7">
    <source>
        <dbReference type="SAM" id="Phobius"/>
    </source>
</evidence>
<dbReference type="GO" id="GO:0016020">
    <property type="term" value="C:membrane"/>
    <property type="evidence" value="ECO:0007669"/>
    <property type="project" value="UniProtKB-SubCell"/>
</dbReference>
<comment type="subcellular location">
    <subcellularLocation>
        <location evidence="1">Membrane</location>
        <topology evidence="1">Multi-pass membrane protein</topology>
    </subcellularLocation>
</comment>
<dbReference type="InterPro" id="IPR045062">
    <property type="entry name" value="Cyt_c_biogenesis_CcsA/CcmC"/>
</dbReference>
<accession>A0A679F1N8</accession>
<evidence type="ECO:0000256" key="4">
    <source>
        <dbReference type="ARBA" id="ARBA00022748"/>
    </source>
</evidence>
<dbReference type="GeneID" id="3125696"/>
<dbReference type="InterPro" id="IPR003557">
    <property type="entry name" value="Cyt_c_biogenesis_CcmC"/>
</dbReference>
<comment type="similarity">
    <text evidence="2">Belongs to the CcmC/CycZ/HelC family.</text>
</comment>
<dbReference type="InterPro" id="IPR002541">
    <property type="entry name" value="Cyt_c_assembly"/>
</dbReference>
<dbReference type="PANTHER" id="PTHR30071">
    <property type="entry name" value="HEME EXPORTER PROTEIN C"/>
    <property type="match status" value="1"/>
</dbReference>
<evidence type="ECO:0000256" key="6">
    <source>
        <dbReference type="ARBA" id="ARBA00023136"/>
    </source>
</evidence>
<dbReference type="GO" id="GO:0017004">
    <property type="term" value="P:cytochrome complex assembly"/>
    <property type="evidence" value="ECO:0007669"/>
    <property type="project" value="UniProtKB-KW"/>
</dbReference>
<evidence type="ECO:0000259" key="8">
    <source>
        <dbReference type="Pfam" id="PF01578"/>
    </source>
</evidence>
<protein>
    <submittedName>
        <fullName evidence="9">Subunit of ABC transporter for cytochrome c1</fullName>
    </submittedName>
</protein>
<feature type="domain" description="Cytochrome c assembly protein" evidence="8">
    <location>
        <begin position="24"/>
        <end position="183"/>
    </location>
</feature>
<feature type="transmembrane region" description="Helical" evidence="7">
    <location>
        <begin position="20"/>
        <end position="42"/>
    </location>
</feature>
<evidence type="ECO:0000256" key="5">
    <source>
        <dbReference type="ARBA" id="ARBA00022989"/>
    </source>
</evidence>
<evidence type="ECO:0000256" key="3">
    <source>
        <dbReference type="ARBA" id="ARBA00022692"/>
    </source>
</evidence>
<name>A0A679F1N8_CYAME</name>
<evidence type="ECO:0000313" key="9">
    <source>
        <dbReference type="EMBL" id="BBU60065.1"/>
    </source>
</evidence>
<dbReference type="PANTHER" id="PTHR30071:SF1">
    <property type="entry name" value="CYTOCHROME B_B6 PROTEIN-RELATED"/>
    <property type="match status" value="1"/>
</dbReference>
<dbReference type="Pfam" id="PF01578">
    <property type="entry name" value="Cytochrom_C_asm"/>
    <property type="match status" value="1"/>
</dbReference>
<feature type="transmembrane region" description="Helical" evidence="7">
    <location>
        <begin position="62"/>
        <end position="82"/>
    </location>
</feature>
<dbReference type="PRINTS" id="PR01386">
    <property type="entry name" value="CCMCBIOGNSIS"/>
</dbReference>
<organism evidence="9">
    <name type="scientific">Cyanidioschyzon merolae</name>
    <name type="common">Red alga</name>
    <dbReference type="NCBI Taxonomy" id="45157"/>
    <lineage>
        <taxon>Eukaryota</taxon>
        <taxon>Rhodophyta</taxon>
        <taxon>Bangiophyceae</taxon>
        <taxon>Cyanidiales</taxon>
        <taxon>Cyanidiaceae</taxon>
        <taxon>Cyanidioschyzon</taxon>
    </lineage>
</organism>
<reference evidence="9" key="1">
    <citation type="journal article" date="1998" name="Nucleic Acids Res.">
        <title>Structure and organization of the mitochondrial genome of the unicellular red alga Cyanidioschyzon merolae deduced from the complete nucleotide sequence.</title>
        <authorList>
            <person name="Ohta N."/>
            <person name="Sato N."/>
            <person name="Kuroiwa T."/>
        </authorList>
    </citation>
    <scope>NUCLEOTIDE SEQUENCE [LARGE SCALE GENOMIC DNA]</scope>
    <source>
        <strain evidence="9">10D-T</strain>
    </source>
</reference>
<evidence type="ECO:0000256" key="2">
    <source>
        <dbReference type="ARBA" id="ARBA00005840"/>
    </source>
</evidence>
<dbReference type="OMA" id="CGRLLPW"/>
<feature type="transmembrane region" description="Helical" evidence="7">
    <location>
        <begin position="160"/>
        <end position="179"/>
    </location>
</feature>
<geneLocation type="mitochondrion" evidence="9"/>
<evidence type="ECO:0000256" key="1">
    <source>
        <dbReference type="ARBA" id="ARBA00004141"/>
    </source>
</evidence>
<reference evidence="9" key="2">
    <citation type="submission" date="2020-01" db="EMBL/GenBank/DDBJ databases">
        <title>Re-sequencing of the mitochondrial genome of Cyanidioschyzon merolae 10D.</title>
        <authorList>
            <person name="Moriyama T."/>
            <person name="Mori-Moriyama N."/>
            <person name="Sato N."/>
        </authorList>
    </citation>
    <scope>NUCLEOTIDE SEQUENCE</scope>
    <source>
        <strain evidence="9">10D-T</strain>
    </source>
</reference>
<proteinExistence type="inferred from homology"/>
<dbReference type="EMBL" id="LC519602">
    <property type="protein sequence ID" value="BBU60065.1"/>
    <property type="molecule type" value="Genomic_DNA"/>
</dbReference>
<keyword evidence="4" id="KW-0201">Cytochrome c-type biogenesis</keyword>
<gene>
    <name evidence="9" type="primary">ccmC</name>
    <name evidence="9" type="synonym">yejU or ymf4</name>
    <name evidence="9" type="ORF">CME10DT_Mp0034</name>
</gene>
<dbReference type="AlphaFoldDB" id="A0A679F1N8"/>
<keyword evidence="9" id="KW-0496">Mitochondrion</keyword>
<feature type="transmembrane region" description="Helical" evidence="7">
    <location>
        <begin position="94"/>
        <end position="114"/>
    </location>
</feature>
<sequence length="234" mass="27639">MNFFVWLLKPSNVIKYTDNFIKYLVILLNILIFSNLIYLYFLGFVDYKQGFYAQIMFVHVPAAWMAIFVYILLGITSFLFLVYKHPLLIYINDIFAFLSLLFVTLTLITGSLWGKPTWGTWWVWDARLTSVFVIFLLLLSMLILRFLIENFYDSAKLVSFLGLIGIINIPIVKFSVEWWNTLHQPSSITLFKSQIDYSLLISIYGMFLFFFIFSLLIFFIYLKVVILELKYQSS</sequence>
<dbReference type="HOGENOM" id="CLU_066538_2_1_1"/>
<keyword evidence="3 7" id="KW-0812">Transmembrane</keyword>
<dbReference type="NCBIfam" id="TIGR01191">
    <property type="entry name" value="ccmC"/>
    <property type="match status" value="1"/>
</dbReference>
<keyword evidence="5 7" id="KW-1133">Transmembrane helix</keyword>